<organism evidence="1">
    <name type="scientific">uncultured Solirubrobacteraceae bacterium</name>
    <dbReference type="NCBI Taxonomy" id="1162706"/>
    <lineage>
        <taxon>Bacteria</taxon>
        <taxon>Bacillati</taxon>
        <taxon>Actinomycetota</taxon>
        <taxon>Thermoleophilia</taxon>
        <taxon>Solirubrobacterales</taxon>
        <taxon>Solirubrobacteraceae</taxon>
        <taxon>environmental samples</taxon>
    </lineage>
</organism>
<evidence type="ECO:0000313" key="1">
    <source>
        <dbReference type="EMBL" id="CAA9493104.1"/>
    </source>
</evidence>
<dbReference type="AlphaFoldDB" id="A0A6J4S919"/>
<dbReference type="EMBL" id="CADCVR010000049">
    <property type="protein sequence ID" value="CAA9493104.1"/>
    <property type="molecule type" value="Genomic_DNA"/>
</dbReference>
<name>A0A6J4S919_9ACTN</name>
<accession>A0A6J4S919</accession>
<sequence length="116" mass="12742">MDRQAPGLTLSAARVQRVRTLRTRGLRATVSCSEACRLSAGMTLDAATARKLGLRSRRIAFKTATLTRAGRRVVVLRLTAAARARLRRTARATLQVTARDAAGNSRTRTLRVSLRR</sequence>
<gene>
    <name evidence="1" type="ORF">AVDCRST_MAG53-1643</name>
</gene>
<proteinExistence type="predicted"/>
<reference evidence="1" key="1">
    <citation type="submission" date="2020-02" db="EMBL/GenBank/DDBJ databases">
        <authorList>
            <person name="Meier V. D."/>
        </authorList>
    </citation>
    <scope>NUCLEOTIDE SEQUENCE</scope>
    <source>
        <strain evidence="1">AVDCRST_MAG53</strain>
    </source>
</reference>
<protein>
    <submittedName>
        <fullName evidence="1">Uncharacterized protein</fullName>
    </submittedName>
</protein>